<dbReference type="Proteomes" id="UP000309128">
    <property type="component" value="Unassembled WGS sequence"/>
</dbReference>
<reference evidence="1 2" key="1">
    <citation type="submission" date="2019-05" db="EMBL/GenBank/DDBJ databases">
        <title>Draft genome sequence of Nonomuraea turkmeniaca DSM 43926.</title>
        <authorList>
            <person name="Saricaoglu S."/>
            <person name="Isik K."/>
        </authorList>
    </citation>
    <scope>NUCLEOTIDE SEQUENCE [LARGE SCALE GENOMIC DNA]</scope>
    <source>
        <strain evidence="1 2">DSM 43926</strain>
    </source>
</reference>
<protein>
    <submittedName>
        <fullName evidence="1">TetR/AcrR family transcriptional regulator</fullName>
    </submittedName>
</protein>
<organism evidence="1 2">
    <name type="scientific">Nonomuraea turkmeniaca</name>
    <dbReference type="NCBI Taxonomy" id="103838"/>
    <lineage>
        <taxon>Bacteria</taxon>
        <taxon>Bacillati</taxon>
        <taxon>Actinomycetota</taxon>
        <taxon>Actinomycetes</taxon>
        <taxon>Streptosporangiales</taxon>
        <taxon>Streptosporangiaceae</taxon>
        <taxon>Nonomuraea</taxon>
    </lineage>
</organism>
<gene>
    <name evidence="1" type="ORF">ETD86_39035</name>
</gene>
<dbReference type="EMBL" id="VCKY01000185">
    <property type="protein sequence ID" value="TMR10576.1"/>
    <property type="molecule type" value="Genomic_DNA"/>
</dbReference>
<dbReference type="Gene3D" id="1.10.357.10">
    <property type="entry name" value="Tetracycline Repressor, domain 2"/>
    <property type="match status" value="1"/>
</dbReference>
<evidence type="ECO:0000313" key="2">
    <source>
        <dbReference type="Proteomes" id="UP000309128"/>
    </source>
</evidence>
<keyword evidence="2" id="KW-1185">Reference proteome</keyword>
<accession>A0A5S4F406</accession>
<dbReference type="OrthoDB" id="4823039at2"/>
<name>A0A5S4F406_9ACTN</name>
<comment type="caution">
    <text evidence="1">The sequence shown here is derived from an EMBL/GenBank/DDBJ whole genome shotgun (WGS) entry which is preliminary data.</text>
</comment>
<dbReference type="AlphaFoldDB" id="A0A5S4F406"/>
<proteinExistence type="predicted"/>
<evidence type="ECO:0000313" key="1">
    <source>
        <dbReference type="EMBL" id="TMR10576.1"/>
    </source>
</evidence>
<sequence>MARPTVFAAFGSKAALLKQVVDQALAGDDEPVPVAQRPWFQPVLQATAQEAVLDAYAAAVTLIGARAAQVFETVRRAAADPDVADLWDVMVSNRRAGARMVIDRMETLGPLPLDADHAVDVVWFYNDPAHYAALVSQRGWPQDTFTTWLSAQLRYALLP</sequence>